<evidence type="ECO:0000313" key="2">
    <source>
        <dbReference type="Proteomes" id="UP000196365"/>
    </source>
</evidence>
<dbReference type="RefSeq" id="WP_159454688.1">
    <property type="nucleotide sequence ID" value="NZ_FUWV01000009.1"/>
</dbReference>
<keyword evidence="2" id="KW-1185">Reference proteome</keyword>
<protein>
    <submittedName>
        <fullName evidence="1">Uncharacterized protein</fullName>
    </submittedName>
</protein>
<name>A0A1T4N4M0_9FIRM</name>
<sequence length="51" mass="6221">MRISIYNVDAIHNAIQENKKIKFQYFDYTLEKDIQFRRDGEYYIASHYALS</sequence>
<proteinExistence type="predicted"/>
<gene>
    <name evidence="1" type="ORF">SAMN02745973_01558</name>
</gene>
<evidence type="ECO:0000313" key="1">
    <source>
        <dbReference type="EMBL" id="SJZ74193.1"/>
    </source>
</evidence>
<organism evidence="1 2">
    <name type="scientific">Garciella nitratireducens DSM 15102</name>
    <dbReference type="NCBI Taxonomy" id="1121911"/>
    <lineage>
        <taxon>Bacteria</taxon>
        <taxon>Bacillati</taxon>
        <taxon>Bacillota</taxon>
        <taxon>Clostridia</taxon>
        <taxon>Eubacteriales</taxon>
        <taxon>Eubacteriaceae</taxon>
        <taxon>Garciella</taxon>
    </lineage>
</organism>
<reference evidence="1 2" key="1">
    <citation type="submission" date="2017-02" db="EMBL/GenBank/DDBJ databases">
        <authorList>
            <person name="Peterson S.W."/>
        </authorList>
    </citation>
    <scope>NUCLEOTIDE SEQUENCE [LARGE SCALE GENOMIC DNA]</scope>
    <source>
        <strain evidence="1 2">DSM 15102</strain>
    </source>
</reference>
<dbReference type="Proteomes" id="UP000196365">
    <property type="component" value="Unassembled WGS sequence"/>
</dbReference>
<dbReference type="OrthoDB" id="9772503at2"/>
<accession>A0A1T4N4M0</accession>
<dbReference type="AlphaFoldDB" id="A0A1T4N4M0"/>
<dbReference type="EMBL" id="FUWV01000009">
    <property type="protein sequence ID" value="SJZ74193.1"/>
    <property type="molecule type" value="Genomic_DNA"/>
</dbReference>